<evidence type="ECO:0000313" key="1">
    <source>
        <dbReference type="EMBL" id="PQP24158.1"/>
    </source>
</evidence>
<gene>
    <name evidence="1" type="ORF">C5613_14860</name>
</gene>
<sequence>MATVSGQGTTFNLPNYTGELYSIAPSETPFLSAIGGLNGGVATTSPEFEWQTEGLESTSVNNSKVEGAAAPTASGVDRQNVSNVVEIHQEAIEVSYTKLAAVGQHAGVNNEETNPVQDELTRQINLKLRKIGVDVEKSFLSGIYAKPANNSTARKTRGLLTAITTNAFANGGTPRALTKAILDNALRDMFTNGATLDQSSTVLIVGAAQKVALSNVFATATLNQPTQSRNIGGVAIDTIVTDFGTFGVMLDRWMPAGQIAIVDLAECKPRFLEIPGKGQLFVEPLSAVGASVKYQVYGEIGLQYGPEVYHGLISDLS</sequence>
<reference evidence="2" key="1">
    <citation type="submission" date="2018-02" db="EMBL/GenBank/DDBJ databases">
        <title>Draft genome sequencing of Rhodococcus opacus KU647198.</title>
        <authorList>
            <person name="Zheng B.-X."/>
        </authorList>
    </citation>
    <scope>NUCLEOTIDE SEQUENCE [LARGE SCALE GENOMIC DNA]</scope>
    <source>
        <strain evidence="2">04-OD7</strain>
    </source>
</reference>
<comment type="caution">
    <text evidence="1">The sequence shown here is derived from an EMBL/GenBank/DDBJ whole genome shotgun (WGS) entry which is preliminary data.</text>
</comment>
<accession>A0A2S8JAU5</accession>
<name>A0A2S8JAU5_RHOOP</name>
<dbReference type="Proteomes" id="UP000239290">
    <property type="component" value="Unassembled WGS sequence"/>
</dbReference>
<evidence type="ECO:0000313" key="2">
    <source>
        <dbReference type="Proteomes" id="UP000239290"/>
    </source>
</evidence>
<dbReference type="RefSeq" id="WP_105415306.1">
    <property type="nucleotide sequence ID" value="NZ_PUIO01000015.1"/>
</dbReference>
<dbReference type="AlphaFoldDB" id="A0A2S8JAU5"/>
<dbReference type="Pfam" id="PF17236">
    <property type="entry name" value="SU10_MCP"/>
    <property type="match status" value="1"/>
</dbReference>
<protein>
    <recommendedName>
        <fullName evidence="3">Phage major capsid protein</fullName>
    </recommendedName>
</protein>
<organism evidence="1 2">
    <name type="scientific">Rhodococcus opacus</name>
    <name type="common">Nocardia opaca</name>
    <dbReference type="NCBI Taxonomy" id="37919"/>
    <lineage>
        <taxon>Bacteria</taxon>
        <taxon>Bacillati</taxon>
        <taxon>Actinomycetota</taxon>
        <taxon>Actinomycetes</taxon>
        <taxon>Mycobacteriales</taxon>
        <taxon>Nocardiaceae</taxon>
        <taxon>Rhodococcus</taxon>
    </lineage>
</organism>
<dbReference type="InterPro" id="IPR035198">
    <property type="entry name" value="SU10_MCP"/>
</dbReference>
<proteinExistence type="predicted"/>
<dbReference type="EMBL" id="PUIO01000015">
    <property type="protein sequence ID" value="PQP24158.1"/>
    <property type="molecule type" value="Genomic_DNA"/>
</dbReference>
<evidence type="ECO:0008006" key="3">
    <source>
        <dbReference type="Google" id="ProtNLM"/>
    </source>
</evidence>